<reference evidence="7" key="1">
    <citation type="submission" date="2022-10" db="EMBL/GenBank/DDBJ databases">
        <title>Tapping the CABI collections for fungal endophytes: first genome assemblies for Collariella, Neodidymelliopsis, Ascochyta clinopodiicola, Didymella pomorum, Didymosphaeria variabile, Neocosmospora piperis and Neocucurbitaria cava.</title>
        <authorList>
            <person name="Hill R."/>
        </authorList>
    </citation>
    <scope>NUCLEOTIDE SEQUENCE</scope>
    <source>
        <strain evidence="7">IMI 355091</strain>
    </source>
</reference>
<accession>A0A9W8ZBY7</accession>
<keyword evidence="8" id="KW-1185">Reference proteome</keyword>
<dbReference type="Gene3D" id="3.30.465.10">
    <property type="match status" value="1"/>
</dbReference>
<dbReference type="Proteomes" id="UP001140510">
    <property type="component" value="Unassembled WGS sequence"/>
</dbReference>
<name>A0A9W8ZBY7_9PLEO</name>
<evidence type="ECO:0000256" key="2">
    <source>
        <dbReference type="ARBA" id="ARBA00022630"/>
    </source>
</evidence>
<dbReference type="InterPro" id="IPR050416">
    <property type="entry name" value="FAD-linked_Oxidoreductase"/>
</dbReference>
<dbReference type="PROSITE" id="PS51387">
    <property type="entry name" value="FAD_PCMH"/>
    <property type="match status" value="1"/>
</dbReference>
<comment type="caution">
    <text evidence="7">The sequence shown here is derived from an EMBL/GenBank/DDBJ whole genome shotgun (WGS) entry which is preliminary data.</text>
</comment>
<sequence>MKNVAPLTALLAVVAAQSTFEAADFNITEALLDNGVNVSALPDLAPLVDRASTSGCSAACKSLDLIFGKDKLESQSESAYTSFVDSYWSAQQREIAPQCVFKPSKALDVSIAILISRLTQCPFAAKSGGHSAVPGGSNVEGGITISFEKLSKITLAADKKAASFQPGHTWFDIYTALEKDNTAVIGGRVSDVGVGGLTLGGGISYLSSQYGLACDNVLSYEVVTASGVIINVSETSYPDLYWALRGGGNNFGIVTQFNVKAVPQGQMWGGMRVYMESAFPALIKAYVNLGKSAKKDGKAHQILSFAFNGIPIANVELEYAEPNANATVLSEYNAIGGAIQDGTGVKSLAELTTALAGSATGAGLRQAFWTWSAQLDEDLATTTKDIFFEEVKAISDIANLTAAISFQVITEPILEEMTTRGGNALGLSAANGPIMNLLIALRWIDTADDSRLNQFAATAKDRAVAAAKAAGKHEDYLYMNYASPWQDPVAGYGAANKAKLQRISEKYDPTGVFEKLQPGYFKLGGAPKSAAQLAVAKSSSPDYDRRSDADSSGAECTKYSYPCKGIDDDCYSSDKAPLPVTKNRIEDSRTDFVDSTATHTKVAQEDRCDKTVETIISPSTTFLAGFSALPQEVKNYILDYTLSFDNVGQNILVTCSPMIKSAEQRTQ</sequence>
<dbReference type="InterPro" id="IPR016167">
    <property type="entry name" value="FAD-bd_PCMH_sub1"/>
</dbReference>
<keyword evidence="2" id="KW-0285">Flavoprotein</keyword>
<dbReference type="Gene3D" id="3.30.43.10">
    <property type="entry name" value="Uridine Diphospho-n-acetylenolpyruvylglucosamine Reductase, domain 2"/>
    <property type="match status" value="1"/>
</dbReference>
<dbReference type="GO" id="GO:0071949">
    <property type="term" value="F:FAD binding"/>
    <property type="evidence" value="ECO:0007669"/>
    <property type="project" value="InterPro"/>
</dbReference>
<dbReference type="InterPro" id="IPR016166">
    <property type="entry name" value="FAD-bd_PCMH"/>
</dbReference>
<dbReference type="GO" id="GO:0016491">
    <property type="term" value="F:oxidoreductase activity"/>
    <property type="evidence" value="ECO:0007669"/>
    <property type="project" value="UniProtKB-KW"/>
</dbReference>
<evidence type="ECO:0000313" key="8">
    <source>
        <dbReference type="Proteomes" id="UP001140510"/>
    </source>
</evidence>
<protein>
    <recommendedName>
        <fullName evidence="6">FAD-binding PCMH-type domain-containing protein</fullName>
    </recommendedName>
</protein>
<feature type="chain" id="PRO_5040918368" description="FAD-binding PCMH-type domain-containing protein" evidence="5">
    <location>
        <begin position="17"/>
        <end position="667"/>
    </location>
</feature>
<keyword evidence="4" id="KW-0560">Oxidoreductase</keyword>
<dbReference type="InterPro" id="IPR016169">
    <property type="entry name" value="FAD-bd_PCMH_sub2"/>
</dbReference>
<gene>
    <name evidence="7" type="ORF">N0V91_006699</name>
</gene>
<dbReference type="PANTHER" id="PTHR42973">
    <property type="entry name" value="BINDING OXIDOREDUCTASE, PUTATIVE (AFU_ORTHOLOGUE AFUA_1G17690)-RELATED"/>
    <property type="match status" value="1"/>
</dbReference>
<dbReference type="SUPFAM" id="SSF56176">
    <property type="entry name" value="FAD-binding/transporter-associated domain-like"/>
    <property type="match status" value="1"/>
</dbReference>
<evidence type="ECO:0000259" key="6">
    <source>
        <dbReference type="PROSITE" id="PS51387"/>
    </source>
</evidence>
<feature type="domain" description="FAD-binding PCMH-type" evidence="6">
    <location>
        <begin position="93"/>
        <end position="264"/>
    </location>
</feature>
<dbReference type="Gene3D" id="3.40.462.20">
    <property type="match status" value="1"/>
</dbReference>
<dbReference type="EMBL" id="JAPEVA010000054">
    <property type="protein sequence ID" value="KAJ4403123.1"/>
    <property type="molecule type" value="Genomic_DNA"/>
</dbReference>
<dbReference type="InterPro" id="IPR036318">
    <property type="entry name" value="FAD-bd_PCMH-like_sf"/>
</dbReference>
<dbReference type="AlphaFoldDB" id="A0A9W8ZBY7"/>
<evidence type="ECO:0000256" key="1">
    <source>
        <dbReference type="ARBA" id="ARBA00005466"/>
    </source>
</evidence>
<evidence type="ECO:0000313" key="7">
    <source>
        <dbReference type="EMBL" id="KAJ4403123.1"/>
    </source>
</evidence>
<comment type="similarity">
    <text evidence="1">Belongs to the oxygen-dependent FAD-linked oxidoreductase family.</text>
</comment>
<dbReference type="InterPro" id="IPR006094">
    <property type="entry name" value="Oxid_FAD_bind_N"/>
</dbReference>
<proteinExistence type="inferred from homology"/>
<evidence type="ECO:0000256" key="3">
    <source>
        <dbReference type="ARBA" id="ARBA00022827"/>
    </source>
</evidence>
<organism evidence="7 8">
    <name type="scientific">Didymella pomorum</name>
    <dbReference type="NCBI Taxonomy" id="749634"/>
    <lineage>
        <taxon>Eukaryota</taxon>
        <taxon>Fungi</taxon>
        <taxon>Dikarya</taxon>
        <taxon>Ascomycota</taxon>
        <taxon>Pezizomycotina</taxon>
        <taxon>Dothideomycetes</taxon>
        <taxon>Pleosporomycetidae</taxon>
        <taxon>Pleosporales</taxon>
        <taxon>Pleosporineae</taxon>
        <taxon>Didymellaceae</taxon>
        <taxon>Didymella</taxon>
    </lineage>
</organism>
<keyword evidence="3" id="KW-0274">FAD</keyword>
<keyword evidence="5" id="KW-0732">Signal</keyword>
<evidence type="ECO:0000256" key="4">
    <source>
        <dbReference type="ARBA" id="ARBA00023002"/>
    </source>
</evidence>
<dbReference type="Pfam" id="PF01565">
    <property type="entry name" value="FAD_binding_4"/>
    <property type="match status" value="1"/>
</dbReference>
<feature type="signal peptide" evidence="5">
    <location>
        <begin position="1"/>
        <end position="16"/>
    </location>
</feature>
<dbReference type="OrthoDB" id="2151789at2759"/>
<evidence type="ECO:0000256" key="5">
    <source>
        <dbReference type="SAM" id="SignalP"/>
    </source>
</evidence>
<dbReference type="PANTHER" id="PTHR42973:SF34">
    <property type="entry name" value="FAD BINDING DOMAIN PROTEIN (AFU_ORTHOLOGUE AFUA_3G02770)"/>
    <property type="match status" value="1"/>
</dbReference>